<dbReference type="Proteomes" id="UP001329313">
    <property type="component" value="Chromosome"/>
</dbReference>
<evidence type="ECO:0000313" key="2">
    <source>
        <dbReference type="EMBL" id="WOQ69716.1"/>
    </source>
</evidence>
<dbReference type="Gene3D" id="3.30.1360.120">
    <property type="entry name" value="Probable tRNA modification gtpase trme, domain 1"/>
    <property type="match status" value="1"/>
</dbReference>
<organism evidence="2 3">
    <name type="scientific">Microbacterium limosum</name>
    <dbReference type="NCBI Taxonomy" id="3079935"/>
    <lineage>
        <taxon>Bacteria</taxon>
        <taxon>Bacillati</taxon>
        <taxon>Actinomycetota</taxon>
        <taxon>Actinomycetes</taxon>
        <taxon>Micrococcales</taxon>
        <taxon>Microbacteriaceae</taxon>
        <taxon>Microbacterium</taxon>
    </lineage>
</organism>
<gene>
    <name evidence="2" type="ORF">RYJ27_00245</name>
</gene>
<proteinExistence type="predicted"/>
<dbReference type="KEGG" id="mliy:RYJ27_00245"/>
<dbReference type="InterPro" id="IPR028896">
    <property type="entry name" value="GcvT/YgfZ/DmdA"/>
</dbReference>
<dbReference type="RefSeq" id="WP_330170810.1">
    <property type="nucleotide sequence ID" value="NZ_CP137080.1"/>
</dbReference>
<sequence>MGSLTEAVKKAGSPVELLRNSTASPQVVPIEVPREYTNWESEQLAWHTTCGLLDQSHHMVTITLEGPDLVPFLARIGINTFANFGVNRAKQLVACSPDGFLIGQGILFRISEEKAILVGPWGVMDWVEYQYAITPNRLRFRREGTSFSRAGDPEYFRYEVQGPTAPDVVRDLLGGELPELGFFHMSQASVYGREITFLRHGMVGQPGYEIFGKWEDKDVVTRALLAAGEKHGMTRTGAYAYFTTAVYSGYLPGVLPAIYTSPELADYRDWLSDRSFEATAPLGGSFFSDNVEDYYLTPFALGYDRALKFDHDFIGREALQRMVDDGVPARKKKVTLIWNPDDVASIYRSWFNEGENAKMLQLPGGPGYTTFRYDSVRADGVHVGTSGYPGAASIYRKVLSVAILDSEYAVEGRELTLLWGEEPNSGKARVESHRQKEIRVTVAPAPYSDYARTDYRTKA</sequence>
<dbReference type="AlphaFoldDB" id="A0AAU0MHR5"/>
<dbReference type="EMBL" id="CP137080">
    <property type="protein sequence ID" value="WOQ69716.1"/>
    <property type="molecule type" value="Genomic_DNA"/>
</dbReference>
<dbReference type="GO" id="GO:0016740">
    <property type="term" value="F:transferase activity"/>
    <property type="evidence" value="ECO:0007669"/>
    <property type="project" value="UniProtKB-KW"/>
</dbReference>
<name>A0AAU0MHR5_9MICO</name>
<dbReference type="SUPFAM" id="SSF103025">
    <property type="entry name" value="Folate-binding domain"/>
    <property type="match status" value="1"/>
</dbReference>
<dbReference type="PANTHER" id="PTHR43757:SF2">
    <property type="entry name" value="AMINOMETHYLTRANSFERASE, MITOCHONDRIAL"/>
    <property type="match status" value="1"/>
</dbReference>
<dbReference type="Pfam" id="PF01571">
    <property type="entry name" value="GCV_T"/>
    <property type="match status" value="1"/>
</dbReference>
<dbReference type="InterPro" id="IPR027266">
    <property type="entry name" value="TrmE/GcvT-like"/>
</dbReference>
<protein>
    <submittedName>
        <fullName evidence="2">Aminomethyl transferase family protein</fullName>
    </submittedName>
</protein>
<dbReference type="PANTHER" id="PTHR43757">
    <property type="entry name" value="AMINOMETHYLTRANSFERASE"/>
    <property type="match status" value="1"/>
</dbReference>
<evidence type="ECO:0000259" key="1">
    <source>
        <dbReference type="Pfam" id="PF01571"/>
    </source>
</evidence>
<keyword evidence="2" id="KW-0808">Transferase</keyword>
<feature type="domain" description="GCVT N-terminal" evidence="1">
    <location>
        <begin position="28"/>
        <end position="242"/>
    </location>
</feature>
<reference evidence="2 3" key="1">
    <citation type="submission" date="2023-10" db="EMBL/GenBank/DDBJ databases">
        <title>Y20.</title>
        <authorList>
            <person name="Zhang G."/>
            <person name="Ding Y."/>
        </authorList>
    </citation>
    <scope>NUCLEOTIDE SEQUENCE [LARGE SCALE GENOMIC DNA]</scope>
    <source>
        <strain evidence="2 3">Y20</strain>
    </source>
</reference>
<accession>A0AAU0MHR5</accession>
<keyword evidence="3" id="KW-1185">Reference proteome</keyword>
<dbReference type="InterPro" id="IPR006222">
    <property type="entry name" value="GCVT_N"/>
</dbReference>
<evidence type="ECO:0000313" key="3">
    <source>
        <dbReference type="Proteomes" id="UP001329313"/>
    </source>
</evidence>